<evidence type="ECO:0000313" key="2">
    <source>
        <dbReference type="EMBL" id="SYX85847.1"/>
    </source>
</evidence>
<dbReference type="InterPro" id="IPR001466">
    <property type="entry name" value="Beta-lactam-related"/>
</dbReference>
<proteinExistence type="predicted"/>
<dbReference type="Proteomes" id="UP000304148">
    <property type="component" value="Chromosome"/>
</dbReference>
<dbReference type="RefSeq" id="WP_138187752.1">
    <property type="nucleotide sequence ID" value="NZ_LS992241.1"/>
</dbReference>
<dbReference type="InterPro" id="IPR050491">
    <property type="entry name" value="AmpC-like"/>
</dbReference>
<accession>A0A383RFI1</accession>
<dbReference type="PANTHER" id="PTHR46825:SF15">
    <property type="entry name" value="BETA-LACTAMASE-RELATED DOMAIN-CONTAINING PROTEIN"/>
    <property type="match status" value="1"/>
</dbReference>
<name>A0A383RFI1_PAEAL</name>
<dbReference type="AlphaFoldDB" id="A0A383RFI1"/>
<dbReference type="Gene3D" id="3.40.710.10">
    <property type="entry name" value="DD-peptidase/beta-lactamase superfamily"/>
    <property type="match status" value="1"/>
</dbReference>
<dbReference type="Pfam" id="PF00144">
    <property type="entry name" value="Beta-lactamase"/>
    <property type="match status" value="1"/>
</dbReference>
<sequence length="129" mass="14698">MVHTTKDAQYVLEGLHTLVRKQMEMWNVPGLALAIVKDGEVIMAEGFGYRNVEQKLLVTPTTLFAIGSCTKAFTAMAAAQLIDEDKIEWDSPVRTYFPDFEMYDPMAAERITMRDMLCHRTGLPRHDNM</sequence>
<dbReference type="EMBL" id="LS992241">
    <property type="protein sequence ID" value="SYX85847.1"/>
    <property type="molecule type" value="Genomic_DNA"/>
</dbReference>
<organism evidence="2 3">
    <name type="scientific">Paenibacillus alvei</name>
    <name type="common">Bacillus alvei</name>
    <dbReference type="NCBI Taxonomy" id="44250"/>
    <lineage>
        <taxon>Bacteria</taxon>
        <taxon>Bacillati</taxon>
        <taxon>Bacillota</taxon>
        <taxon>Bacilli</taxon>
        <taxon>Bacillales</taxon>
        <taxon>Paenibacillaceae</taxon>
        <taxon>Paenibacillus</taxon>
    </lineage>
</organism>
<dbReference type="SUPFAM" id="SSF56601">
    <property type="entry name" value="beta-lactamase/transpeptidase-like"/>
    <property type="match status" value="1"/>
</dbReference>
<feature type="domain" description="Beta-lactamase-related" evidence="1">
    <location>
        <begin position="17"/>
        <end position="126"/>
    </location>
</feature>
<protein>
    <recommendedName>
        <fullName evidence="1">Beta-lactamase-related domain-containing protein</fullName>
    </recommendedName>
</protein>
<evidence type="ECO:0000313" key="3">
    <source>
        <dbReference type="Proteomes" id="UP000304148"/>
    </source>
</evidence>
<gene>
    <name evidence="2" type="ORF">PBLR_14269</name>
</gene>
<dbReference type="PANTHER" id="PTHR46825">
    <property type="entry name" value="D-ALANYL-D-ALANINE-CARBOXYPEPTIDASE/ENDOPEPTIDASE AMPH"/>
    <property type="match status" value="1"/>
</dbReference>
<dbReference type="InterPro" id="IPR012338">
    <property type="entry name" value="Beta-lactam/transpept-like"/>
</dbReference>
<evidence type="ECO:0000259" key="1">
    <source>
        <dbReference type="Pfam" id="PF00144"/>
    </source>
</evidence>
<reference evidence="3" key="1">
    <citation type="submission" date="2018-08" db="EMBL/GenBank/DDBJ databases">
        <authorList>
            <person name="Chevrot R."/>
        </authorList>
    </citation>
    <scope>NUCLEOTIDE SEQUENCE [LARGE SCALE GENOMIC DNA]</scope>
</reference>